<dbReference type="Pfam" id="PF03453">
    <property type="entry name" value="MoeA_N"/>
    <property type="match status" value="1"/>
</dbReference>
<dbReference type="InterPro" id="IPR001453">
    <property type="entry name" value="MoaB/Mog_dom"/>
</dbReference>
<comment type="pathway">
    <text evidence="2 7">Cofactor biosynthesis; molybdopterin biosynthesis.</text>
</comment>
<dbReference type="Pfam" id="PF03454">
    <property type="entry name" value="MoeA_C"/>
    <property type="match status" value="1"/>
</dbReference>
<dbReference type="PANTHER" id="PTHR10192">
    <property type="entry name" value="MOLYBDOPTERIN BIOSYNTHESIS PROTEIN"/>
    <property type="match status" value="1"/>
</dbReference>
<comment type="function">
    <text evidence="1 7">Catalyzes the insertion of molybdate into adenylated molybdopterin with the concomitant release of AMP.</text>
</comment>
<sequence length="402" mass="40833">MSARVSVEEHAAFVRSLLSGLGARPTERVALADALGRITASPVESPIALPPFRNSQMDGFAVRAADVATAPVSLRITGEVAAAPGLPAPLEPGTAVRIMTGAQVPEGADAVVPVEDTEDGGETERAATVRILRGRAAGEYVRDAGSDLAAGDDVLPPGIVLGSRHLAAAAASGLTGLLVRERVRVAVISTGSELVSPGDALGPGEIPDANGTALAAAVRATGALVVHEARVRDDVDGLRAELDAARDAGVELVVTSGGVSQGAYEVVRELLEPLGAWVGSVAMQPGGPQAAAAYRGMPVIGFPGNPVSAQLSFELFVAPALRAIARRPAASVERLVLAEPLVSIAGRRQYLRGRRDDEGRAVVVGGPGSHLVAALAASDRLIVVPEDVTELAAGDAVETIAL</sequence>
<dbReference type="EMBL" id="JAMZDY010000001">
    <property type="protein sequence ID" value="MCP2370700.1"/>
    <property type="molecule type" value="Genomic_DNA"/>
</dbReference>
<dbReference type="GO" id="GO:0046872">
    <property type="term" value="F:metal ion binding"/>
    <property type="evidence" value="ECO:0007669"/>
    <property type="project" value="UniProtKB-UniRule"/>
</dbReference>
<dbReference type="Gene3D" id="2.40.340.10">
    <property type="entry name" value="MoeA, C-terminal, domain IV"/>
    <property type="match status" value="1"/>
</dbReference>
<dbReference type="GO" id="GO:0005829">
    <property type="term" value="C:cytosol"/>
    <property type="evidence" value="ECO:0007669"/>
    <property type="project" value="TreeGrafter"/>
</dbReference>
<evidence type="ECO:0000259" key="8">
    <source>
        <dbReference type="SMART" id="SM00852"/>
    </source>
</evidence>
<dbReference type="SMART" id="SM00852">
    <property type="entry name" value="MoCF_biosynth"/>
    <property type="match status" value="1"/>
</dbReference>
<dbReference type="FunFam" id="2.170.190.11:FF:000001">
    <property type="entry name" value="Molybdopterin molybdenumtransferase"/>
    <property type="match status" value="1"/>
</dbReference>
<dbReference type="CDD" id="cd00887">
    <property type="entry name" value="MoeA"/>
    <property type="match status" value="1"/>
</dbReference>
<organism evidence="9 10">
    <name type="scientific">Agromyces terreus</name>
    <dbReference type="NCBI Taxonomy" id="424795"/>
    <lineage>
        <taxon>Bacteria</taxon>
        <taxon>Bacillati</taxon>
        <taxon>Actinomycetota</taxon>
        <taxon>Actinomycetes</taxon>
        <taxon>Micrococcales</taxon>
        <taxon>Microbacteriaceae</taxon>
        <taxon>Agromyces</taxon>
    </lineage>
</organism>
<evidence type="ECO:0000313" key="10">
    <source>
        <dbReference type="Proteomes" id="UP001139722"/>
    </source>
</evidence>
<keyword evidence="5 7" id="KW-0501">Molybdenum cofactor biosynthesis</keyword>
<keyword evidence="7 9" id="KW-0808">Transferase</keyword>
<evidence type="ECO:0000256" key="4">
    <source>
        <dbReference type="ARBA" id="ARBA00022505"/>
    </source>
</evidence>
<dbReference type="Proteomes" id="UP001139722">
    <property type="component" value="Unassembled WGS sequence"/>
</dbReference>
<feature type="domain" description="MoaB/Mog" evidence="8">
    <location>
        <begin position="186"/>
        <end position="323"/>
    </location>
</feature>
<evidence type="ECO:0000256" key="7">
    <source>
        <dbReference type="RuleBase" id="RU365090"/>
    </source>
</evidence>
<dbReference type="SUPFAM" id="SSF63882">
    <property type="entry name" value="MoeA N-terminal region -like"/>
    <property type="match status" value="1"/>
</dbReference>
<dbReference type="OrthoDB" id="9804758at2"/>
<dbReference type="Pfam" id="PF00994">
    <property type="entry name" value="MoCF_biosynth"/>
    <property type="match status" value="1"/>
</dbReference>
<evidence type="ECO:0000256" key="3">
    <source>
        <dbReference type="ARBA" id="ARBA00010763"/>
    </source>
</evidence>
<dbReference type="Gene3D" id="3.90.105.10">
    <property type="entry name" value="Molybdopterin biosynthesis moea protein, domain 2"/>
    <property type="match status" value="1"/>
</dbReference>
<dbReference type="EC" id="2.10.1.1" evidence="7"/>
<evidence type="ECO:0000313" key="9">
    <source>
        <dbReference type="EMBL" id="MCP2370700.1"/>
    </source>
</evidence>
<dbReference type="InterPro" id="IPR036425">
    <property type="entry name" value="MoaB/Mog-like_dom_sf"/>
</dbReference>
<dbReference type="NCBIfam" id="TIGR00177">
    <property type="entry name" value="molyb_syn"/>
    <property type="match status" value="1"/>
</dbReference>
<keyword evidence="7" id="KW-0460">Magnesium</keyword>
<dbReference type="SUPFAM" id="SSF63867">
    <property type="entry name" value="MoeA C-terminal domain-like"/>
    <property type="match status" value="1"/>
</dbReference>
<dbReference type="InterPro" id="IPR036688">
    <property type="entry name" value="MoeA_C_domain_IV_sf"/>
</dbReference>
<name>A0A9X2H146_9MICO</name>
<dbReference type="NCBIfam" id="NF045515">
    <property type="entry name" value="Glp_gephyrin"/>
    <property type="match status" value="1"/>
</dbReference>
<comment type="catalytic activity">
    <reaction evidence="6">
        <text>adenylyl-molybdopterin + molybdate = Mo-molybdopterin + AMP + H(+)</text>
        <dbReference type="Rhea" id="RHEA:35047"/>
        <dbReference type="ChEBI" id="CHEBI:15378"/>
        <dbReference type="ChEBI" id="CHEBI:36264"/>
        <dbReference type="ChEBI" id="CHEBI:62727"/>
        <dbReference type="ChEBI" id="CHEBI:71302"/>
        <dbReference type="ChEBI" id="CHEBI:456215"/>
        <dbReference type="EC" id="2.10.1.1"/>
    </reaction>
</comment>
<dbReference type="InterPro" id="IPR038987">
    <property type="entry name" value="MoeA-like"/>
</dbReference>
<dbReference type="InterPro" id="IPR005110">
    <property type="entry name" value="MoeA_linker/N"/>
</dbReference>
<protein>
    <recommendedName>
        <fullName evidence="7">Molybdopterin molybdenumtransferase</fullName>
        <ecNumber evidence="7">2.10.1.1</ecNumber>
    </recommendedName>
</protein>
<comment type="caution">
    <text evidence="9">The sequence shown here is derived from an EMBL/GenBank/DDBJ whole genome shotgun (WGS) entry which is preliminary data.</text>
</comment>
<keyword evidence="4 7" id="KW-0500">Molybdenum</keyword>
<dbReference type="AlphaFoldDB" id="A0A9X2H146"/>
<reference evidence="9" key="1">
    <citation type="submission" date="2022-06" db="EMBL/GenBank/DDBJ databases">
        <title>Sequencing the genomes of 1000 actinobacteria strains.</title>
        <authorList>
            <person name="Klenk H.-P."/>
        </authorList>
    </citation>
    <scope>NUCLEOTIDE SEQUENCE</scope>
    <source>
        <strain evidence="9">DSM 22016</strain>
    </source>
</reference>
<dbReference type="GO" id="GO:0006777">
    <property type="term" value="P:Mo-molybdopterin cofactor biosynthetic process"/>
    <property type="evidence" value="ECO:0007669"/>
    <property type="project" value="UniProtKB-UniRule"/>
</dbReference>
<dbReference type="RefSeq" id="WP_157000235.1">
    <property type="nucleotide sequence ID" value="NZ_JAMZDY010000001.1"/>
</dbReference>
<keyword evidence="7" id="KW-0479">Metal-binding</keyword>
<dbReference type="Gene3D" id="2.170.190.11">
    <property type="entry name" value="Molybdopterin biosynthesis moea protein, domain 3"/>
    <property type="match status" value="1"/>
</dbReference>
<dbReference type="GO" id="GO:0061599">
    <property type="term" value="F:molybdopterin molybdotransferase activity"/>
    <property type="evidence" value="ECO:0007669"/>
    <property type="project" value="UniProtKB-UniRule"/>
</dbReference>
<dbReference type="InterPro" id="IPR005111">
    <property type="entry name" value="MoeA_C_domain_IV"/>
</dbReference>
<comment type="cofactor">
    <cofactor evidence="7">
        <name>Mg(2+)</name>
        <dbReference type="ChEBI" id="CHEBI:18420"/>
    </cofactor>
</comment>
<dbReference type="InterPro" id="IPR036135">
    <property type="entry name" value="MoeA_linker/N_sf"/>
</dbReference>
<evidence type="ECO:0000256" key="1">
    <source>
        <dbReference type="ARBA" id="ARBA00002901"/>
    </source>
</evidence>
<dbReference type="SUPFAM" id="SSF53218">
    <property type="entry name" value="Molybdenum cofactor biosynthesis proteins"/>
    <property type="match status" value="1"/>
</dbReference>
<accession>A0A9X2H146</accession>
<evidence type="ECO:0000256" key="6">
    <source>
        <dbReference type="ARBA" id="ARBA00047317"/>
    </source>
</evidence>
<keyword evidence="10" id="KW-1185">Reference proteome</keyword>
<proteinExistence type="inferred from homology"/>
<comment type="similarity">
    <text evidence="3 7">Belongs to the MoeA family.</text>
</comment>
<evidence type="ECO:0000256" key="5">
    <source>
        <dbReference type="ARBA" id="ARBA00023150"/>
    </source>
</evidence>
<evidence type="ECO:0000256" key="2">
    <source>
        <dbReference type="ARBA" id="ARBA00005046"/>
    </source>
</evidence>
<dbReference type="Gene3D" id="3.40.980.10">
    <property type="entry name" value="MoaB/Mog-like domain"/>
    <property type="match status" value="1"/>
</dbReference>
<gene>
    <name evidence="9" type="ORF">BJ978_001376</name>
</gene>
<dbReference type="PANTHER" id="PTHR10192:SF5">
    <property type="entry name" value="GEPHYRIN"/>
    <property type="match status" value="1"/>
</dbReference>